<evidence type="ECO:0000313" key="2">
    <source>
        <dbReference type="Proteomes" id="UP000554482"/>
    </source>
</evidence>
<organism evidence="1 2">
    <name type="scientific">Thalictrum thalictroides</name>
    <name type="common">Rue-anemone</name>
    <name type="synonym">Anemone thalictroides</name>
    <dbReference type="NCBI Taxonomy" id="46969"/>
    <lineage>
        <taxon>Eukaryota</taxon>
        <taxon>Viridiplantae</taxon>
        <taxon>Streptophyta</taxon>
        <taxon>Embryophyta</taxon>
        <taxon>Tracheophyta</taxon>
        <taxon>Spermatophyta</taxon>
        <taxon>Magnoliopsida</taxon>
        <taxon>Ranunculales</taxon>
        <taxon>Ranunculaceae</taxon>
        <taxon>Thalictroideae</taxon>
        <taxon>Thalictrum</taxon>
    </lineage>
</organism>
<name>A0A7J6VI69_THATH</name>
<dbReference type="AlphaFoldDB" id="A0A7J6VI69"/>
<reference evidence="1 2" key="1">
    <citation type="submission" date="2020-06" db="EMBL/GenBank/DDBJ databases">
        <title>Transcriptomic and genomic resources for Thalictrum thalictroides and T. hernandezii: Facilitating candidate gene discovery in an emerging model plant lineage.</title>
        <authorList>
            <person name="Arias T."/>
            <person name="Riano-Pachon D.M."/>
            <person name="Di Stilio V.S."/>
        </authorList>
    </citation>
    <scope>NUCLEOTIDE SEQUENCE [LARGE SCALE GENOMIC DNA]</scope>
    <source>
        <strain evidence="2">cv. WT478/WT964</strain>
        <tissue evidence="1">Leaves</tissue>
    </source>
</reference>
<protein>
    <submittedName>
        <fullName evidence="1">Uncharacterized protein</fullName>
    </submittedName>
</protein>
<comment type="caution">
    <text evidence="1">The sequence shown here is derived from an EMBL/GenBank/DDBJ whole genome shotgun (WGS) entry which is preliminary data.</text>
</comment>
<dbReference type="EMBL" id="JABWDY010032292">
    <property type="protein sequence ID" value="KAF5184278.1"/>
    <property type="molecule type" value="Genomic_DNA"/>
</dbReference>
<proteinExistence type="predicted"/>
<gene>
    <name evidence="1" type="ORF">FRX31_026133</name>
</gene>
<dbReference type="OrthoDB" id="1954848at2759"/>
<dbReference type="Proteomes" id="UP000554482">
    <property type="component" value="Unassembled WGS sequence"/>
</dbReference>
<evidence type="ECO:0000313" key="1">
    <source>
        <dbReference type="EMBL" id="KAF5184278.1"/>
    </source>
</evidence>
<accession>A0A7J6VI69</accession>
<keyword evidence="2" id="KW-1185">Reference proteome</keyword>
<sequence>MQVHPQQRPIFVPAKHFVVGSSSSFAQMCVSNEAGGGNLDLFLSGDISRTENWDLMVICKGEGTSPDWKWCEDKVKWVFSSANFRITRRNEALVSLSSIEEVDKLVNLPPLDSWNGSFHFKKWTSVDGSFTEISDGGKNIQVRLHGLPYHLRTSSAMRRMAQMWGFSNVSDVQEGLNGREQCGFTIVNGDFANIPRMIFVREANRRFPVLIEVVIASVIGEDGISQSTEFSSGSPKRNIPSDCGACKQRQVHVTTVGSNSNLSQPPGFERQRTHLSPLNQASRDLGPRIVDNNRFAPMGDETTHTYLDTGLLEKPIIFQFRSLIQFWVMWA</sequence>